<dbReference type="PANTHER" id="PTHR43663">
    <property type="entry name" value="CHROMATE TRANSPORT PROTEIN-RELATED"/>
    <property type="match status" value="1"/>
</dbReference>
<evidence type="ECO:0000256" key="7">
    <source>
        <dbReference type="SAM" id="Phobius"/>
    </source>
</evidence>
<organism evidence="8 9">
    <name type="scientific">Spirochaeta isovalerica</name>
    <dbReference type="NCBI Taxonomy" id="150"/>
    <lineage>
        <taxon>Bacteria</taxon>
        <taxon>Pseudomonadati</taxon>
        <taxon>Spirochaetota</taxon>
        <taxon>Spirochaetia</taxon>
        <taxon>Spirochaetales</taxon>
        <taxon>Spirochaetaceae</taxon>
        <taxon>Spirochaeta</taxon>
    </lineage>
</organism>
<dbReference type="InterPro" id="IPR052518">
    <property type="entry name" value="CHR_Transporter"/>
</dbReference>
<keyword evidence="9" id="KW-1185">Reference proteome</keyword>
<dbReference type="GO" id="GO:0005886">
    <property type="term" value="C:plasma membrane"/>
    <property type="evidence" value="ECO:0007669"/>
    <property type="project" value="UniProtKB-SubCell"/>
</dbReference>
<dbReference type="GO" id="GO:0015109">
    <property type="term" value="F:chromate transmembrane transporter activity"/>
    <property type="evidence" value="ECO:0007669"/>
    <property type="project" value="InterPro"/>
</dbReference>
<dbReference type="InterPro" id="IPR003370">
    <property type="entry name" value="Chromate_transpt"/>
</dbReference>
<proteinExistence type="inferred from homology"/>
<feature type="transmembrane region" description="Helical" evidence="7">
    <location>
        <begin position="81"/>
        <end position="104"/>
    </location>
</feature>
<evidence type="ECO:0000256" key="3">
    <source>
        <dbReference type="ARBA" id="ARBA00022475"/>
    </source>
</evidence>
<feature type="transmembrane region" description="Helical" evidence="7">
    <location>
        <begin position="148"/>
        <end position="181"/>
    </location>
</feature>
<comment type="similarity">
    <text evidence="2">Belongs to the chromate ion transporter (CHR) (TC 2.A.51) family.</text>
</comment>
<evidence type="ECO:0000313" key="8">
    <source>
        <dbReference type="EMBL" id="MBB6480058.1"/>
    </source>
</evidence>
<dbReference type="EMBL" id="JACHGJ010000002">
    <property type="protein sequence ID" value="MBB6480058.1"/>
    <property type="molecule type" value="Genomic_DNA"/>
</dbReference>
<feature type="transmembrane region" description="Helical" evidence="7">
    <location>
        <begin position="53"/>
        <end position="74"/>
    </location>
</feature>
<keyword evidence="4 7" id="KW-0812">Transmembrane</keyword>
<accession>A0A841RBK3</accession>
<keyword evidence="5 7" id="KW-1133">Transmembrane helix</keyword>
<evidence type="ECO:0000256" key="4">
    <source>
        <dbReference type="ARBA" id="ARBA00022692"/>
    </source>
</evidence>
<feature type="transmembrane region" description="Helical" evidence="7">
    <location>
        <begin position="116"/>
        <end position="136"/>
    </location>
</feature>
<evidence type="ECO:0000256" key="6">
    <source>
        <dbReference type="ARBA" id="ARBA00023136"/>
    </source>
</evidence>
<feature type="transmembrane region" description="Helical" evidence="7">
    <location>
        <begin position="12"/>
        <end position="33"/>
    </location>
</feature>
<dbReference type="AlphaFoldDB" id="A0A841RBK3"/>
<evidence type="ECO:0000256" key="5">
    <source>
        <dbReference type="ARBA" id="ARBA00022989"/>
    </source>
</evidence>
<dbReference type="RefSeq" id="WP_221439836.1">
    <property type="nucleotide sequence ID" value="NZ_JACHGJ010000002.1"/>
</dbReference>
<keyword evidence="6 7" id="KW-0472">Membrane</keyword>
<keyword evidence="3" id="KW-1003">Cell membrane</keyword>
<protein>
    <submittedName>
        <fullName evidence="8">Chromate transporter</fullName>
    </submittedName>
</protein>
<reference evidence="8 9" key="1">
    <citation type="submission" date="2020-08" db="EMBL/GenBank/DDBJ databases">
        <title>Genomic Encyclopedia of Type Strains, Phase IV (KMG-IV): sequencing the most valuable type-strain genomes for metagenomic binning, comparative biology and taxonomic classification.</title>
        <authorList>
            <person name="Goeker M."/>
        </authorList>
    </citation>
    <scope>NUCLEOTIDE SEQUENCE [LARGE SCALE GENOMIC DNA]</scope>
    <source>
        <strain evidence="8 9">DSM 2461</strain>
    </source>
</reference>
<gene>
    <name evidence="8" type="ORF">HNR50_001716</name>
</gene>
<evidence type="ECO:0000313" key="9">
    <source>
        <dbReference type="Proteomes" id="UP000587760"/>
    </source>
</evidence>
<dbReference type="Pfam" id="PF02417">
    <property type="entry name" value="Chromate_transp"/>
    <property type="match status" value="1"/>
</dbReference>
<name>A0A841RBK3_9SPIO</name>
<dbReference type="Proteomes" id="UP000587760">
    <property type="component" value="Unassembled WGS sequence"/>
</dbReference>
<comment type="caution">
    <text evidence="8">The sequence shown here is derived from an EMBL/GenBank/DDBJ whole genome shotgun (WGS) entry which is preliminary data.</text>
</comment>
<evidence type="ECO:0000256" key="2">
    <source>
        <dbReference type="ARBA" id="ARBA00005262"/>
    </source>
</evidence>
<sequence length="190" mass="20623">MIGEKIREIGFLYRLFFKIGLFSIGGGYVMLPMLKDELVTKRDWVDDQELLDYYAIGQATPGIIAINTSTFVGYKRQGIPGAIAATAGMVTPSLIIITLIAAFIPFMQQNEIFQRAFRGIRAAVAALLLHTLYTLAAKMITGDTKRNILTISLLVLAFTAVVVFGQSPVVIVLAAGLAGWIGGAVKREKV</sequence>
<comment type="subcellular location">
    <subcellularLocation>
        <location evidence="1">Cell membrane</location>
        <topology evidence="1">Multi-pass membrane protein</topology>
    </subcellularLocation>
</comment>
<evidence type="ECO:0000256" key="1">
    <source>
        <dbReference type="ARBA" id="ARBA00004651"/>
    </source>
</evidence>
<dbReference type="PANTHER" id="PTHR43663:SF2">
    <property type="entry name" value="CHROMATE TRANSPORT PROTEIN-RELATED"/>
    <property type="match status" value="1"/>
</dbReference>